<gene>
    <name evidence="13" type="ORF">RIF23_20095</name>
</gene>
<evidence type="ECO:0000256" key="3">
    <source>
        <dbReference type="ARBA" id="ARBA00008621"/>
    </source>
</evidence>
<evidence type="ECO:0000256" key="1">
    <source>
        <dbReference type="ARBA" id="ARBA00001342"/>
    </source>
</evidence>
<protein>
    <recommendedName>
        <fullName evidence="7">Putative 4-hydroxy-4-methyl-2-oxoglutarate aldolase</fullName>
        <ecNumber evidence="6">4.1.1.112</ecNumber>
        <ecNumber evidence="5">4.1.3.17</ecNumber>
    </recommendedName>
    <alternativeName>
        <fullName evidence="11">Oxaloacetate decarboxylase</fullName>
    </alternativeName>
    <alternativeName>
        <fullName evidence="9">Regulator of ribonuclease activity homolog</fullName>
    </alternativeName>
    <alternativeName>
        <fullName evidence="10">RraA-like protein</fullName>
    </alternativeName>
</protein>
<evidence type="ECO:0000256" key="10">
    <source>
        <dbReference type="ARBA" id="ARBA00030169"/>
    </source>
</evidence>
<dbReference type="Proteomes" id="UP001250214">
    <property type="component" value="Unassembled WGS sequence"/>
</dbReference>
<dbReference type="InterPro" id="IPR036704">
    <property type="entry name" value="RraA/RraA-like_sf"/>
</dbReference>
<dbReference type="EC" id="4.1.3.17" evidence="5"/>
<evidence type="ECO:0000256" key="9">
    <source>
        <dbReference type="ARBA" id="ARBA00029596"/>
    </source>
</evidence>
<name>A0ABU2HB91_9ACTN</name>
<dbReference type="SUPFAM" id="SSF89562">
    <property type="entry name" value="RraA-like"/>
    <property type="match status" value="1"/>
</dbReference>
<dbReference type="Gene3D" id="3.50.30.40">
    <property type="entry name" value="Ribonuclease E inhibitor RraA/RraA-like"/>
    <property type="match status" value="1"/>
</dbReference>
<evidence type="ECO:0000256" key="2">
    <source>
        <dbReference type="ARBA" id="ARBA00001968"/>
    </source>
</evidence>
<comment type="caution">
    <text evidence="13">The sequence shown here is derived from an EMBL/GenBank/DDBJ whole genome shotgun (WGS) entry which is preliminary data.</text>
</comment>
<comment type="function">
    <text evidence="8">Catalyzes the aldol cleavage of 4-hydroxy-4-methyl-2-oxoglutarate (HMG) into 2 molecules of pyruvate. Also contains a secondary oxaloacetate (OAA) decarboxylase activity due to the common pyruvate enolate transition state formed following C-C bond cleavage in the retro-aldol and decarboxylation reactions.</text>
</comment>
<dbReference type="EC" id="4.1.1.112" evidence="6"/>
<comment type="catalytic activity">
    <reaction evidence="1">
        <text>4-hydroxy-4-methyl-2-oxoglutarate = 2 pyruvate</text>
        <dbReference type="Rhea" id="RHEA:22748"/>
        <dbReference type="ChEBI" id="CHEBI:15361"/>
        <dbReference type="ChEBI" id="CHEBI:58276"/>
        <dbReference type="EC" id="4.1.3.17"/>
    </reaction>
</comment>
<evidence type="ECO:0000256" key="8">
    <source>
        <dbReference type="ARBA" id="ARBA00025046"/>
    </source>
</evidence>
<comment type="similarity">
    <text evidence="3">Belongs to the class II aldolase/RraA-like family.</text>
</comment>
<dbReference type="PANTHER" id="PTHR33254">
    <property type="entry name" value="4-HYDROXY-4-METHYL-2-OXOGLUTARATE ALDOLASE 3-RELATED"/>
    <property type="match status" value="1"/>
</dbReference>
<comment type="catalytic activity">
    <reaction evidence="12">
        <text>oxaloacetate + H(+) = pyruvate + CO2</text>
        <dbReference type="Rhea" id="RHEA:15641"/>
        <dbReference type="ChEBI" id="CHEBI:15361"/>
        <dbReference type="ChEBI" id="CHEBI:15378"/>
        <dbReference type="ChEBI" id="CHEBI:16452"/>
        <dbReference type="ChEBI" id="CHEBI:16526"/>
        <dbReference type="EC" id="4.1.1.112"/>
    </reaction>
</comment>
<evidence type="ECO:0000313" key="14">
    <source>
        <dbReference type="Proteomes" id="UP001250214"/>
    </source>
</evidence>
<dbReference type="Pfam" id="PF03737">
    <property type="entry name" value="RraA-like"/>
    <property type="match status" value="1"/>
</dbReference>
<keyword evidence="14" id="KW-1185">Reference proteome</keyword>
<organism evidence="13 14">
    <name type="scientific">Lipingzhangella rawalii</name>
    <dbReference type="NCBI Taxonomy" id="2055835"/>
    <lineage>
        <taxon>Bacteria</taxon>
        <taxon>Bacillati</taxon>
        <taxon>Actinomycetota</taxon>
        <taxon>Actinomycetes</taxon>
        <taxon>Streptosporangiales</taxon>
        <taxon>Nocardiopsidaceae</taxon>
        <taxon>Lipingzhangella</taxon>
    </lineage>
</organism>
<comment type="cofactor">
    <cofactor evidence="2">
        <name>a divalent metal cation</name>
        <dbReference type="ChEBI" id="CHEBI:60240"/>
    </cofactor>
</comment>
<evidence type="ECO:0000256" key="6">
    <source>
        <dbReference type="ARBA" id="ARBA00012947"/>
    </source>
</evidence>
<dbReference type="PANTHER" id="PTHR33254:SF4">
    <property type="entry name" value="4-HYDROXY-4-METHYL-2-OXOGLUTARATE ALDOLASE 3-RELATED"/>
    <property type="match status" value="1"/>
</dbReference>
<evidence type="ECO:0000256" key="11">
    <source>
        <dbReference type="ARBA" id="ARBA00032305"/>
    </source>
</evidence>
<dbReference type="InterPro" id="IPR005493">
    <property type="entry name" value="RraA/RraA-like"/>
</dbReference>
<dbReference type="EMBL" id="JAVLVT010000016">
    <property type="protein sequence ID" value="MDS1272594.1"/>
    <property type="molecule type" value="Genomic_DNA"/>
</dbReference>
<comment type="subunit">
    <text evidence="4">Homotrimer.</text>
</comment>
<evidence type="ECO:0000256" key="4">
    <source>
        <dbReference type="ARBA" id="ARBA00011233"/>
    </source>
</evidence>
<dbReference type="RefSeq" id="WP_310914188.1">
    <property type="nucleotide sequence ID" value="NZ_JAVLVT010000016.1"/>
</dbReference>
<proteinExistence type="inferred from homology"/>
<evidence type="ECO:0000256" key="5">
    <source>
        <dbReference type="ARBA" id="ARBA00012213"/>
    </source>
</evidence>
<accession>A0ABU2HB91</accession>
<dbReference type="CDD" id="cd16841">
    <property type="entry name" value="RraA_family"/>
    <property type="match status" value="1"/>
</dbReference>
<evidence type="ECO:0000313" key="13">
    <source>
        <dbReference type="EMBL" id="MDS1272594.1"/>
    </source>
</evidence>
<reference evidence="14" key="1">
    <citation type="submission" date="2023-07" db="EMBL/GenBank/DDBJ databases">
        <title>Novel species in the genus Lipingzhangella isolated from Sambhar Salt Lake.</title>
        <authorList>
            <person name="Jiya N."/>
            <person name="Kajale S."/>
            <person name="Sharma A."/>
        </authorList>
    </citation>
    <scope>NUCLEOTIDE SEQUENCE [LARGE SCALE GENOMIC DNA]</scope>
    <source>
        <strain evidence="14">LS1_29</strain>
    </source>
</reference>
<evidence type="ECO:0000256" key="12">
    <source>
        <dbReference type="ARBA" id="ARBA00047973"/>
    </source>
</evidence>
<sequence length="225" mass="24471">MQIVHNDVKRPSPDVIDRYEKVLLTEYSPSCLVSDAHPEVKTIGRLHMVDHRHKVVGPALTVNLRKDNLADCMAVLPRANPGDVIVIAAHNASDLAIWGGLMTTLSMMAGVAGSVVDGLIRDVDELRELDYPIWYRSTQPRRVPPPSPDRPAPIQVNVPVIIDGQTIDPGDIVVADENGLGIVPVPIAGEVLAGASALLDKEQQIRYKLDRGVTLPELLSEFGHL</sequence>
<evidence type="ECO:0000256" key="7">
    <source>
        <dbReference type="ARBA" id="ARBA00016549"/>
    </source>
</evidence>